<dbReference type="Pfam" id="PF07883">
    <property type="entry name" value="Cupin_2"/>
    <property type="match status" value="1"/>
</dbReference>
<dbReference type="Gene3D" id="1.10.260.40">
    <property type="entry name" value="lambda repressor-like DNA-binding domains"/>
    <property type="match status" value="1"/>
</dbReference>
<dbReference type="GO" id="GO:0003677">
    <property type="term" value="F:DNA binding"/>
    <property type="evidence" value="ECO:0007669"/>
    <property type="project" value="UniProtKB-KW"/>
</dbReference>
<name>A0A8J4EFW3_9ACTN</name>
<comment type="caution">
    <text evidence="3">The sequence shown here is derived from an EMBL/GenBank/DDBJ whole genome shotgun (WGS) entry which is preliminary data.</text>
</comment>
<proteinExistence type="predicted"/>
<organism evidence="3 4">
    <name type="scientific">Virgisporangium ochraceum</name>
    <dbReference type="NCBI Taxonomy" id="65505"/>
    <lineage>
        <taxon>Bacteria</taxon>
        <taxon>Bacillati</taxon>
        <taxon>Actinomycetota</taxon>
        <taxon>Actinomycetes</taxon>
        <taxon>Micromonosporales</taxon>
        <taxon>Micromonosporaceae</taxon>
        <taxon>Virgisporangium</taxon>
    </lineage>
</organism>
<dbReference type="PANTHER" id="PTHR46797:SF1">
    <property type="entry name" value="METHYLPHOSPHONATE SYNTHASE"/>
    <property type="match status" value="1"/>
</dbReference>
<evidence type="ECO:0000259" key="2">
    <source>
        <dbReference type="PROSITE" id="PS50943"/>
    </source>
</evidence>
<dbReference type="PROSITE" id="PS50943">
    <property type="entry name" value="HTH_CROC1"/>
    <property type="match status" value="1"/>
</dbReference>
<accession>A0A8J4EFW3</accession>
<dbReference type="AlphaFoldDB" id="A0A8J4EFW3"/>
<dbReference type="EMBL" id="BOPH01000110">
    <property type="protein sequence ID" value="GIJ73136.1"/>
    <property type="molecule type" value="Genomic_DNA"/>
</dbReference>
<dbReference type="InterPro" id="IPR050807">
    <property type="entry name" value="TransReg_Diox_bact_type"/>
</dbReference>
<dbReference type="GO" id="GO:0005829">
    <property type="term" value="C:cytosol"/>
    <property type="evidence" value="ECO:0007669"/>
    <property type="project" value="TreeGrafter"/>
</dbReference>
<evidence type="ECO:0000313" key="3">
    <source>
        <dbReference type="EMBL" id="GIJ73136.1"/>
    </source>
</evidence>
<reference evidence="3" key="1">
    <citation type="submission" date="2021-01" db="EMBL/GenBank/DDBJ databases">
        <title>Whole genome shotgun sequence of Virgisporangium ochraceum NBRC 16418.</title>
        <authorList>
            <person name="Komaki H."/>
            <person name="Tamura T."/>
        </authorList>
    </citation>
    <scope>NUCLEOTIDE SEQUENCE</scope>
    <source>
        <strain evidence="3">NBRC 16418</strain>
    </source>
</reference>
<dbReference type="Pfam" id="PF01381">
    <property type="entry name" value="HTH_3"/>
    <property type="match status" value="1"/>
</dbReference>
<dbReference type="InterPro" id="IPR001387">
    <property type="entry name" value="Cro/C1-type_HTH"/>
</dbReference>
<dbReference type="SMART" id="SM00530">
    <property type="entry name" value="HTH_XRE"/>
    <property type="match status" value="1"/>
</dbReference>
<feature type="domain" description="HTH cro/C1-type" evidence="2">
    <location>
        <begin position="28"/>
        <end position="82"/>
    </location>
</feature>
<dbReference type="Gene3D" id="2.60.120.10">
    <property type="entry name" value="Jelly Rolls"/>
    <property type="match status" value="1"/>
</dbReference>
<dbReference type="PANTHER" id="PTHR46797">
    <property type="entry name" value="HTH-TYPE TRANSCRIPTIONAL REGULATOR"/>
    <property type="match status" value="1"/>
</dbReference>
<evidence type="ECO:0000256" key="1">
    <source>
        <dbReference type="ARBA" id="ARBA00023125"/>
    </source>
</evidence>
<gene>
    <name evidence="3" type="ORF">Voc01_080530</name>
</gene>
<dbReference type="GO" id="GO:0003700">
    <property type="term" value="F:DNA-binding transcription factor activity"/>
    <property type="evidence" value="ECO:0007669"/>
    <property type="project" value="TreeGrafter"/>
</dbReference>
<keyword evidence="1" id="KW-0238">DNA-binding</keyword>
<dbReference type="SUPFAM" id="SSF51182">
    <property type="entry name" value="RmlC-like cupins"/>
    <property type="match status" value="1"/>
</dbReference>
<dbReference type="InterPro" id="IPR014710">
    <property type="entry name" value="RmlC-like_jellyroll"/>
</dbReference>
<protein>
    <submittedName>
        <fullName evidence="3">XRE family transcriptional regulator</fullName>
    </submittedName>
</protein>
<dbReference type="InterPro" id="IPR010982">
    <property type="entry name" value="Lambda_DNA-bd_dom_sf"/>
</dbReference>
<dbReference type="InterPro" id="IPR011051">
    <property type="entry name" value="RmlC_Cupin_sf"/>
</dbReference>
<dbReference type="SUPFAM" id="SSF47413">
    <property type="entry name" value="lambda repressor-like DNA-binding domains"/>
    <property type="match status" value="1"/>
</dbReference>
<dbReference type="CDD" id="cd02209">
    <property type="entry name" value="cupin_XRE_C"/>
    <property type="match status" value="1"/>
</dbReference>
<dbReference type="InterPro" id="IPR013096">
    <property type="entry name" value="Cupin_2"/>
</dbReference>
<keyword evidence="4" id="KW-1185">Reference proteome</keyword>
<dbReference type="Proteomes" id="UP000635606">
    <property type="component" value="Unassembled WGS sequence"/>
</dbReference>
<evidence type="ECO:0000313" key="4">
    <source>
        <dbReference type="Proteomes" id="UP000635606"/>
    </source>
</evidence>
<dbReference type="CDD" id="cd00093">
    <property type="entry name" value="HTH_XRE"/>
    <property type="match status" value="1"/>
</dbReference>
<sequence>MPYLAGIRPDRVKGQPNVTDMDAVGSRIRAARQAQGMSLRALAEKVGVSASMLSLIETGRSRSSIPTLYAIVEALDMSMNTLFTGDREGVPVPVAPVAVPAGRPPGGSEMVVVRADHRRRIEMETGVVWEQLGHNDDDGVEFMLVTYPPGARSSDSGRYQRHNSLECAHVVQGELTCKVGFEEVTLHEGDSITFDSSRPHLLENNGTVAMRAVWLVLRHRGSENVDGATAEHLARHLPNIAAMARRPR</sequence>